<keyword evidence="1" id="KW-1133">Transmembrane helix</keyword>
<dbReference type="PROSITE" id="PS51257">
    <property type="entry name" value="PROKAR_LIPOPROTEIN"/>
    <property type="match status" value="1"/>
</dbReference>
<reference evidence="2 3" key="1">
    <citation type="submission" date="2017-05" db="EMBL/GenBank/DDBJ databases">
        <authorList>
            <person name="Varghese N."/>
            <person name="Submissions S."/>
        </authorList>
    </citation>
    <scope>NUCLEOTIDE SEQUENCE [LARGE SCALE GENOMIC DNA]</scope>
    <source>
        <strain evidence="2 3">DSM 19382</strain>
    </source>
</reference>
<dbReference type="EMBL" id="FXTA01000001">
    <property type="protein sequence ID" value="SMO42648.1"/>
    <property type="molecule type" value="Genomic_DNA"/>
</dbReference>
<protein>
    <submittedName>
        <fullName evidence="2">Uncharacterized protein</fullName>
    </submittedName>
</protein>
<feature type="transmembrane region" description="Helical" evidence="1">
    <location>
        <begin position="136"/>
        <end position="156"/>
    </location>
</feature>
<sequence>MYKTILLITLVCFCFLTSCRSKRQETQKVETTIETNHEKIVTYKDTILFTPKSETSLKIASSELVFKPRLNKVEKPKIFTQKNGNATAKVEILPDHISVTATCDSLAIVAKIKNQFEKEYRNKLLRDNTQSSKQKGFTFLNMLLMFIIGFAVCYALKWLKLI</sequence>
<organism evidence="2 3">
    <name type="scientific">Flavobacterium resistens</name>
    <dbReference type="NCBI Taxonomy" id="443612"/>
    <lineage>
        <taxon>Bacteria</taxon>
        <taxon>Pseudomonadati</taxon>
        <taxon>Bacteroidota</taxon>
        <taxon>Flavobacteriia</taxon>
        <taxon>Flavobacteriales</taxon>
        <taxon>Flavobacteriaceae</taxon>
        <taxon>Flavobacterium</taxon>
    </lineage>
</organism>
<gene>
    <name evidence="2" type="ORF">SAMN06265349_101727</name>
</gene>
<keyword evidence="1" id="KW-0812">Transmembrane</keyword>
<evidence type="ECO:0000313" key="3">
    <source>
        <dbReference type="Proteomes" id="UP000317289"/>
    </source>
</evidence>
<evidence type="ECO:0000256" key="1">
    <source>
        <dbReference type="SAM" id="Phobius"/>
    </source>
</evidence>
<accession>A0A521B6B7</accession>
<proteinExistence type="predicted"/>
<name>A0A521B6B7_9FLAO</name>
<keyword evidence="1" id="KW-0472">Membrane</keyword>
<evidence type="ECO:0000313" key="2">
    <source>
        <dbReference type="EMBL" id="SMO42648.1"/>
    </source>
</evidence>
<dbReference type="AlphaFoldDB" id="A0A521B6B7"/>
<dbReference type="Proteomes" id="UP000317289">
    <property type="component" value="Unassembled WGS sequence"/>
</dbReference>